<dbReference type="Gene3D" id="3.40.630.30">
    <property type="match status" value="1"/>
</dbReference>
<accession>A0A8H5F7T7</accession>
<dbReference type="PROSITE" id="PS51186">
    <property type="entry name" value="GNAT"/>
    <property type="match status" value="1"/>
</dbReference>
<name>A0A8H5F7T7_9AGAR</name>
<evidence type="ECO:0000313" key="2">
    <source>
        <dbReference type="EMBL" id="KAF5326742.1"/>
    </source>
</evidence>
<dbReference type="GO" id="GO:1990189">
    <property type="term" value="F:protein N-terminal-serine acetyltransferase activity"/>
    <property type="evidence" value="ECO:0007669"/>
    <property type="project" value="TreeGrafter"/>
</dbReference>
<comment type="caution">
    <text evidence="2">The sequence shown here is derived from an EMBL/GenBank/DDBJ whole genome shotgun (WGS) entry which is preliminary data.</text>
</comment>
<gene>
    <name evidence="2" type="ORF">D9619_004680</name>
</gene>
<organism evidence="2 3">
    <name type="scientific">Psilocybe cf. subviscida</name>
    <dbReference type="NCBI Taxonomy" id="2480587"/>
    <lineage>
        <taxon>Eukaryota</taxon>
        <taxon>Fungi</taxon>
        <taxon>Dikarya</taxon>
        <taxon>Basidiomycota</taxon>
        <taxon>Agaricomycotina</taxon>
        <taxon>Agaricomycetes</taxon>
        <taxon>Agaricomycetidae</taxon>
        <taxon>Agaricales</taxon>
        <taxon>Agaricineae</taxon>
        <taxon>Strophariaceae</taxon>
        <taxon>Psilocybe</taxon>
    </lineage>
</organism>
<dbReference type="EMBL" id="JAACJJ010000014">
    <property type="protein sequence ID" value="KAF5326742.1"/>
    <property type="molecule type" value="Genomic_DNA"/>
</dbReference>
<dbReference type="InterPro" id="IPR051908">
    <property type="entry name" value="Ribosomal_N-acetyltransferase"/>
</dbReference>
<evidence type="ECO:0000259" key="1">
    <source>
        <dbReference type="PROSITE" id="PS51186"/>
    </source>
</evidence>
<dbReference type="PANTHER" id="PTHR43441:SF5">
    <property type="entry name" value="FAMILY ACETYLTRANSFERASE, PUTATIVE-RELATED"/>
    <property type="match status" value="1"/>
</dbReference>
<dbReference type="InterPro" id="IPR000182">
    <property type="entry name" value="GNAT_dom"/>
</dbReference>
<proteinExistence type="predicted"/>
<dbReference type="OrthoDB" id="41238at2759"/>
<feature type="domain" description="N-acetyltransferase" evidence="1">
    <location>
        <begin position="47"/>
        <end position="212"/>
    </location>
</feature>
<dbReference type="Proteomes" id="UP000567179">
    <property type="component" value="Unassembled WGS sequence"/>
</dbReference>
<dbReference type="Pfam" id="PF13302">
    <property type="entry name" value="Acetyltransf_3"/>
    <property type="match status" value="1"/>
</dbReference>
<dbReference type="InterPro" id="IPR016181">
    <property type="entry name" value="Acyl_CoA_acyltransferase"/>
</dbReference>
<protein>
    <recommendedName>
        <fullName evidence="1">N-acetyltransferase domain-containing protein</fullName>
    </recommendedName>
</protein>
<evidence type="ECO:0000313" key="3">
    <source>
        <dbReference type="Proteomes" id="UP000567179"/>
    </source>
</evidence>
<dbReference type="PANTHER" id="PTHR43441">
    <property type="entry name" value="RIBOSOMAL-PROTEIN-SERINE ACETYLTRANSFERASE"/>
    <property type="match status" value="1"/>
</dbReference>
<dbReference type="AlphaFoldDB" id="A0A8H5F7T7"/>
<sequence>MLKPYDVNFCFPVPEKIENDRIALTPFVPVLHATLFLSQVNLFPAMFTYLPFGPFKSDSDFQSWMETRVQHDPGCILFCVWDKTTTVPAAAMQVEDGAFAGIIGLLNSSTDTLATEIGFVMVLPPFHHTHVASNATGLLLHYALEISVAPPSAQEESTVDIFKLTNGSPLGLRRVFWQTNARNSASRRLAERMGFEFEATLRWDRVLAADKPGNGRTTEMFGLCWDDWEGGARERVQQIMRRIE</sequence>
<dbReference type="SUPFAM" id="SSF55729">
    <property type="entry name" value="Acyl-CoA N-acyltransferases (Nat)"/>
    <property type="match status" value="1"/>
</dbReference>
<keyword evidence="3" id="KW-1185">Reference proteome</keyword>
<dbReference type="GO" id="GO:0008999">
    <property type="term" value="F:protein-N-terminal-alanine acetyltransferase activity"/>
    <property type="evidence" value="ECO:0007669"/>
    <property type="project" value="TreeGrafter"/>
</dbReference>
<reference evidence="2 3" key="1">
    <citation type="journal article" date="2020" name="ISME J.">
        <title>Uncovering the hidden diversity of litter-decomposition mechanisms in mushroom-forming fungi.</title>
        <authorList>
            <person name="Floudas D."/>
            <person name="Bentzer J."/>
            <person name="Ahren D."/>
            <person name="Johansson T."/>
            <person name="Persson P."/>
            <person name="Tunlid A."/>
        </authorList>
    </citation>
    <scope>NUCLEOTIDE SEQUENCE [LARGE SCALE GENOMIC DNA]</scope>
    <source>
        <strain evidence="2 3">CBS 101986</strain>
    </source>
</reference>